<organism evidence="1 2">
    <name type="scientific">Promicromonospora umidemergens</name>
    <dbReference type="NCBI Taxonomy" id="629679"/>
    <lineage>
        <taxon>Bacteria</taxon>
        <taxon>Bacillati</taxon>
        <taxon>Actinomycetota</taxon>
        <taxon>Actinomycetes</taxon>
        <taxon>Micrococcales</taxon>
        <taxon>Promicromonosporaceae</taxon>
        <taxon>Promicromonospora</taxon>
    </lineage>
</organism>
<comment type="caution">
    <text evidence="1">The sequence shown here is derived from an EMBL/GenBank/DDBJ whole genome shotgun (WGS) entry which is preliminary data.</text>
</comment>
<proteinExistence type="predicted"/>
<dbReference type="PANTHER" id="PTHR13017:SF0">
    <property type="entry name" value="METHENYLTETRAHYDROFOLATE SYNTHASE DOMAIN-CONTAINING PROTEIN"/>
    <property type="match status" value="1"/>
</dbReference>
<dbReference type="InterPro" id="IPR002698">
    <property type="entry name" value="FTHF_cligase"/>
</dbReference>
<accession>A0ABP8Y4Z3</accession>
<sequence>MTGSPRPEHADVDRQKGALRRLVWNRLEDAGVVEPGVHGHIPDFEGADAAAHRLTGLKAWTTASVIKAVPDAAQRPVRALALVAGKCVYMAVPRLAEPRPFLLLDPAVMPGPRDAAADRHEAARLGELVDVGQMSPVDLVVTGSVAVDASGGRLGKGAGYGDIEVALLTEAGVIGDKTTIVTTVHDLQVVDTAVPEAGHDFHVDLIITPTRVIKTSTRKRPADINWAVLPASMIREIPVLAARRATGR</sequence>
<evidence type="ECO:0000313" key="1">
    <source>
        <dbReference type="EMBL" id="GAA4720337.1"/>
    </source>
</evidence>
<dbReference type="Pfam" id="PF01812">
    <property type="entry name" value="5-FTHF_cyc-lig"/>
    <property type="match status" value="1"/>
</dbReference>
<dbReference type="PANTHER" id="PTHR13017">
    <property type="entry name" value="5-FORMYLTETRAHYDROFOLATE CYCLO-LIGASE-RELATED"/>
    <property type="match status" value="1"/>
</dbReference>
<dbReference type="Gene3D" id="3.40.50.10420">
    <property type="entry name" value="NagB/RpiA/CoA transferase-like"/>
    <property type="match status" value="1"/>
</dbReference>
<dbReference type="InterPro" id="IPR024185">
    <property type="entry name" value="FTHF_cligase-like_sf"/>
</dbReference>
<dbReference type="Proteomes" id="UP001500843">
    <property type="component" value="Unassembled WGS sequence"/>
</dbReference>
<name>A0ABP8Y4Z3_9MICO</name>
<dbReference type="EMBL" id="BAABHM010000033">
    <property type="protein sequence ID" value="GAA4720337.1"/>
    <property type="molecule type" value="Genomic_DNA"/>
</dbReference>
<gene>
    <name evidence="1" type="ORF">GCM10023198_50390</name>
</gene>
<dbReference type="RefSeq" id="WP_253877762.1">
    <property type="nucleotide sequence ID" value="NZ_BAABHM010000033.1"/>
</dbReference>
<dbReference type="InterPro" id="IPR037171">
    <property type="entry name" value="NagB/RpiA_transferase-like"/>
</dbReference>
<evidence type="ECO:0000313" key="2">
    <source>
        <dbReference type="Proteomes" id="UP001500843"/>
    </source>
</evidence>
<protein>
    <submittedName>
        <fullName evidence="1">5-formyltetrahydrofolate cyclo-ligase</fullName>
    </submittedName>
</protein>
<dbReference type="SUPFAM" id="SSF100950">
    <property type="entry name" value="NagB/RpiA/CoA transferase-like"/>
    <property type="match status" value="1"/>
</dbReference>
<keyword evidence="2" id="KW-1185">Reference proteome</keyword>
<reference evidence="2" key="1">
    <citation type="journal article" date="2019" name="Int. J. Syst. Evol. Microbiol.">
        <title>The Global Catalogue of Microorganisms (GCM) 10K type strain sequencing project: providing services to taxonomists for standard genome sequencing and annotation.</title>
        <authorList>
            <consortium name="The Broad Institute Genomics Platform"/>
            <consortium name="The Broad Institute Genome Sequencing Center for Infectious Disease"/>
            <person name="Wu L."/>
            <person name="Ma J."/>
        </authorList>
    </citation>
    <scope>NUCLEOTIDE SEQUENCE [LARGE SCALE GENOMIC DNA]</scope>
    <source>
        <strain evidence="2">JCM 17975</strain>
    </source>
</reference>